<evidence type="ECO:0000256" key="3">
    <source>
        <dbReference type="ARBA" id="ARBA00022679"/>
    </source>
</evidence>
<dbReference type="RefSeq" id="WP_136459427.1">
    <property type="nucleotide sequence ID" value="NZ_SRSF01000004.1"/>
</dbReference>
<name>A0A4S4NST5_9BACT</name>
<evidence type="ECO:0000313" key="8">
    <source>
        <dbReference type="Proteomes" id="UP000308528"/>
    </source>
</evidence>
<dbReference type="PANTHER" id="PTHR43643">
    <property type="entry name" value="HISTIDINOL-PHOSPHATE AMINOTRANSFERASE 2"/>
    <property type="match status" value="1"/>
</dbReference>
<evidence type="ECO:0000256" key="1">
    <source>
        <dbReference type="ARBA" id="ARBA00007970"/>
    </source>
</evidence>
<dbReference type="AlphaFoldDB" id="A0A4S4NST5"/>
<feature type="chain" id="PRO_5020633846" evidence="5">
    <location>
        <begin position="33"/>
        <end position="394"/>
    </location>
</feature>
<comment type="caution">
    <text evidence="7">The sequence shown here is derived from an EMBL/GenBank/DDBJ whole genome shotgun (WGS) entry which is preliminary data.</text>
</comment>
<keyword evidence="3 7" id="KW-0808">Transferase</keyword>
<sequence length="394" mass="43363">MTSFPTNRRQWLRRAALAGAGLAALPSLSLRATPAPGAVAQPGFQEYLPQLEWERKLQGQPPLKARMLANENPYGPSPKCLEAIGASAAAGNRYQHEAAQQLKQMIADFEGVPEEYIMVTPGSSDVLEKMAIVHFLGGGNVVAADPTYMSLIKVVLGMGGTWNKVRVTDDWAHDLTAMRSAITDETRMVYICNPNNPTGTLTEAAALKDFCREVADEVPVFVDEAYLEFLPDYREKTMVPLIQEGKNVIVARTFSKIHGMAGLRVGYAVARPETLEKVYQISRGNMGLCKTSLEGAMASMQDEAFQEASRRQTTAFRQQVYAGLEAMGMPYLPSFTSFVLFPIPLSGEKFLEQMFDRGIGVRSFSIHGNDYCRVSVGTLEEVDMFLTALRQVLA</sequence>
<evidence type="ECO:0000256" key="5">
    <source>
        <dbReference type="SAM" id="SignalP"/>
    </source>
</evidence>
<dbReference type="GO" id="GO:0008483">
    <property type="term" value="F:transaminase activity"/>
    <property type="evidence" value="ECO:0007669"/>
    <property type="project" value="UniProtKB-KW"/>
</dbReference>
<comment type="similarity">
    <text evidence="1">Belongs to the class-II pyridoxal-phosphate-dependent aminotransferase family. Histidinol-phosphate aminotransferase subfamily.</text>
</comment>
<dbReference type="GO" id="GO:0030170">
    <property type="term" value="F:pyridoxal phosphate binding"/>
    <property type="evidence" value="ECO:0007669"/>
    <property type="project" value="InterPro"/>
</dbReference>
<dbReference type="InterPro" id="IPR006311">
    <property type="entry name" value="TAT_signal"/>
</dbReference>
<dbReference type="InterPro" id="IPR015424">
    <property type="entry name" value="PyrdxlP-dep_Trfase"/>
</dbReference>
<dbReference type="PANTHER" id="PTHR43643:SF3">
    <property type="entry name" value="HISTIDINOL-PHOSPHATE AMINOTRANSFERASE"/>
    <property type="match status" value="1"/>
</dbReference>
<evidence type="ECO:0000313" key="7">
    <source>
        <dbReference type="EMBL" id="THH39310.1"/>
    </source>
</evidence>
<dbReference type="SUPFAM" id="SSF53383">
    <property type="entry name" value="PLP-dependent transferases"/>
    <property type="match status" value="1"/>
</dbReference>
<keyword evidence="5" id="KW-0732">Signal</keyword>
<dbReference type="Proteomes" id="UP000308528">
    <property type="component" value="Unassembled WGS sequence"/>
</dbReference>
<dbReference type="InterPro" id="IPR015422">
    <property type="entry name" value="PyrdxlP-dep_Trfase_small"/>
</dbReference>
<evidence type="ECO:0000256" key="4">
    <source>
        <dbReference type="ARBA" id="ARBA00022898"/>
    </source>
</evidence>
<dbReference type="PROSITE" id="PS51318">
    <property type="entry name" value="TAT"/>
    <property type="match status" value="1"/>
</dbReference>
<reference evidence="7 8" key="1">
    <citation type="submission" date="2019-04" db="EMBL/GenBank/DDBJ databases">
        <title>Lewinella litorea sp. nov., isolated from a marine sand.</title>
        <authorList>
            <person name="Yoon J.-H."/>
        </authorList>
    </citation>
    <scope>NUCLEOTIDE SEQUENCE [LARGE SCALE GENOMIC DNA]</scope>
    <source>
        <strain evidence="7 8">HSMS-39</strain>
    </source>
</reference>
<dbReference type="InterPro" id="IPR050106">
    <property type="entry name" value="HistidinolP_aminotransfase"/>
</dbReference>
<dbReference type="CDD" id="cd00609">
    <property type="entry name" value="AAT_like"/>
    <property type="match status" value="1"/>
</dbReference>
<keyword evidence="4" id="KW-0663">Pyridoxal phosphate</keyword>
<dbReference type="Gene3D" id="3.90.1150.10">
    <property type="entry name" value="Aspartate Aminotransferase, domain 1"/>
    <property type="match status" value="1"/>
</dbReference>
<dbReference type="InterPro" id="IPR015421">
    <property type="entry name" value="PyrdxlP-dep_Trfase_major"/>
</dbReference>
<feature type="domain" description="Aminotransferase class I/classII large" evidence="6">
    <location>
        <begin position="69"/>
        <end position="389"/>
    </location>
</feature>
<dbReference type="OrthoDB" id="9813612at2"/>
<feature type="signal peptide" evidence="5">
    <location>
        <begin position="1"/>
        <end position="32"/>
    </location>
</feature>
<dbReference type="EMBL" id="SRSF01000004">
    <property type="protein sequence ID" value="THH39310.1"/>
    <property type="molecule type" value="Genomic_DNA"/>
</dbReference>
<dbReference type="InterPro" id="IPR004839">
    <property type="entry name" value="Aminotransferase_I/II_large"/>
</dbReference>
<proteinExistence type="inferred from homology"/>
<protein>
    <submittedName>
        <fullName evidence="7">Histidinol-phosphate aminotransferase family protein</fullName>
    </submittedName>
</protein>
<dbReference type="Pfam" id="PF00155">
    <property type="entry name" value="Aminotran_1_2"/>
    <property type="match status" value="1"/>
</dbReference>
<evidence type="ECO:0000256" key="2">
    <source>
        <dbReference type="ARBA" id="ARBA00022576"/>
    </source>
</evidence>
<accession>A0A4S4NST5</accession>
<keyword evidence="8" id="KW-1185">Reference proteome</keyword>
<keyword evidence="2 7" id="KW-0032">Aminotransferase</keyword>
<evidence type="ECO:0000259" key="6">
    <source>
        <dbReference type="Pfam" id="PF00155"/>
    </source>
</evidence>
<dbReference type="Gene3D" id="3.40.640.10">
    <property type="entry name" value="Type I PLP-dependent aspartate aminotransferase-like (Major domain)"/>
    <property type="match status" value="1"/>
</dbReference>
<organism evidence="7 8">
    <name type="scientific">Neolewinella litorea</name>
    <dbReference type="NCBI Taxonomy" id="2562452"/>
    <lineage>
        <taxon>Bacteria</taxon>
        <taxon>Pseudomonadati</taxon>
        <taxon>Bacteroidota</taxon>
        <taxon>Saprospiria</taxon>
        <taxon>Saprospirales</taxon>
        <taxon>Lewinellaceae</taxon>
        <taxon>Neolewinella</taxon>
    </lineage>
</organism>
<gene>
    <name evidence="7" type="ORF">E4021_11165</name>
</gene>